<evidence type="ECO:0000313" key="2">
    <source>
        <dbReference type="EMBL" id="RZB83789.1"/>
    </source>
</evidence>
<proteinExistence type="predicted"/>
<dbReference type="AlphaFoldDB" id="A0A445ICN2"/>
<feature type="compositionally biased region" description="Polar residues" evidence="1">
    <location>
        <begin position="13"/>
        <end position="27"/>
    </location>
</feature>
<dbReference type="Proteomes" id="UP000289340">
    <property type="component" value="Chromosome 11"/>
</dbReference>
<dbReference type="EMBL" id="QZWG01000011">
    <property type="protein sequence ID" value="RZB83789.1"/>
    <property type="molecule type" value="Genomic_DNA"/>
</dbReference>
<reference evidence="2 3" key="1">
    <citation type="submission" date="2018-09" db="EMBL/GenBank/DDBJ databases">
        <title>A high-quality reference genome of wild soybean provides a powerful tool to mine soybean genomes.</title>
        <authorList>
            <person name="Xie M."/>
            <person name="Chung C.Y.L."/>
            <person name="Li M.-W."/>
            <person name="Wong F.-L."/>
            <person name="Chan T.-F."/>
            <person name="Lam H.-M."/>
        </authorList>
    </citation>
    <scope>NUCLEOTIDE SEQUENCE [LARGE SCALE GENOMIC DNA]</scope>
    <source>
        <strain evidence="3">cv. W05</strain>
        <tissue evidence="2">Hypocotyl of etiolated seedlings</tissue>
    </source>
</reference>
<name>A0A445ICN2_GLYSO</name>
<gene>
    <name evidence="2" type="ORF">D0Y65_032345</name>
</gene>
<keyword evidence="3" id="KW-1185">Reference proteome</keyword>
<sequence>MSWPNRVNFAYGSRSQPSVAQTNSFKTNDPAGLATRLSRSTNPQIPLSLFSPPAAAPLVTGFWKSPPFVALRGAISSPRRPWLLQLAAALIASGDFRHRTTTFSGL</sequence>
<accession>A0A445ICN2</accession>
<organism evidence="2 3">
    <name type="scientific">Glycine soja</name>
    <name type="common">Wild soybean</name>
    <dbReference type="NCBI Taxonomy" id="3848"/>
    <lineage>
        <taxon>Eukaryota</taxon>
        <taxon>Viridiplantae</taxon>
        <taxon>Streptophyta</taxon>
        <taxon>Embryophyta</taxon>
        <taxon>Tracheophyta</taxon>
        <taxon>Spermatophyta</taxon>
        <taxon>Magnoliopsida</taxon>
        <taxon>eudicotyledons</taxon>
        <taxon>Gunneridae</taxon>
        <taxon>Pentapetalae</taxon>
        <taxon>rosids</taxon>
        <taxon>fabids</taxon>
        <taxon>Fabales</taxon>
        <taxon>Fabaceae</taxon>
        <taxon>Papilionoideae</taxon>
        <taxon>50 kb inversion clade</taxon>
        <taxon>NPAAA clade</taxon>
        <taxon>indigoferoid/millettioid clade</taxon>
        <taxon>Phaseoleae</taxon>
        <taxon>Glycine</taxon>
        <taxon>Glycine subgen. Soja</taxon>
    </lineage>
</organism>
<comment type="caution">
    <text evidence="2">The sequence shown here is derived from an EMBL/GenBank/DDBJ whole genome shotgun (WGS) entry which is preliminary data.</text>
</comment>
<protein>
    <submittedName>
        <fullName evidence="2">Uncharacterized protein</fullName>
    </submittedName>
</protein>
<evidence type="ECO:0000313" key="3">
    <source>
        <dbReference type="Proteomes" id="UP000289340"/>
    </source>
</evidence>
<evidence type="ECO:0000256" key="1">
    <source>
        <dbReference type="SAM" id="MobiDB-lite"/>
    </source>
</evidence>
<feature type="region of interest" description="Disordered" evidence="1">
    <location>
        <begin position="13"/>
        <end position="37"/>
    </location>
</feature>